<protein>
    <recommendedName>
        <fullName evidence="3">Phage protein</fullName>
    </recommendedName>
</protein>
<keyword evidence="2" id="KW-1185">Reference proteome</keyword>
<proteinExistence type="predicted"/>
<evidence type="ECO:0000313" key="2">
    <source>
        <dbReference type="Proteomes" id="UP001285244"/>
    </source>
</evidence>
<name>A0ABU4WMZ7_9FIRM</name>
<dbReference type="Proteomes" id="UP001285244">
    <property type="component" value="Unassembled WGS sequence"/>
</dbReference>
<reference evidence="1 2" key="1">
    <citation type="submission" date="2022-03" db="EMBL/GenBank/DDBJ databases">
        <title>Novel taxa within the pig intestine.</title>
        <authorList>
            <person name="Wylensek D."/>
            <person name="Bishof K."/>
            <person name="Afrizal A."/>
            <person name="Clavel T."/>
        </authorList>
    </citation>
    <scope>NUCLEOTIDE SEQUENCE [LARGE SCALE GENOMIC DNA]</scope>
    <source>
        <strain evidence="1 2">Cla-KB-P134</strain>
    </source>
</reference>
<dbReference type="EMBL" id="JALBUS010000014">
    <property type="protein sequence ID" value="MDX8417932.1"/>
    <property type="molecule type" value="Genomic_DNA"/>
</dbReference>
<evidence type="ECO:0008006" key="3">
    <source>
        <dbReference type="Google" id="ProtNLM"/>
    </source>
</evidence>
<organism evidence="1 2">
    <name type="scientific">Absicoccus intestinalis</name>
    <dbReference type="NCBI Taxonomy" id="2926319"/>
    <lineage>
        <taxon>Bacteria</taxon>
        <taxon>Bacillati</taxon>
        <taxon>Bacillota</taxon>
        <taxon>Erysipelotrichia</taxon>
        <taxon>Erysipelotrichales</taxon>
        <taxon>Erysipelotrichaceae</taxon>
        <taxon>Absicoccus</taxon>
    </lineage>
</organism>
<comment type="caution">
    <text evidence="1">The sequence shown here is derived from an EMBL/GenBank/DDBJ whole genome shotgun (WGS) entry which is preliminary data.</text>
</comment>
<dbReference type="RefSeq" id="WP_320326198.1">
    <property type="nucleotide sequence ID" value="NZ_JALBUS010000014.1"/>
</dbReference>
<sequence length="89" mass="10324">MALHYRKKPIVIEAMQLTFKNRDKIIEFGEGNLTLVWRDGYLEGGYVNTLEGVIYATYGDYIIKGVDGEFYPCKPSVFEKTYELVEDLF</sequence>
<evidence type="ECO:0000313" key="1">
    <source>
        <dbReference type="EMBL" id="MDX8417932.1"/>
    </source>
</evidence>
<accession>A0ABU4WMZ7</accession>
<gene>
    <name evidence="1" type="ORF">MOZ64_08810</name>
</gene>